<feature type="compositionally biased region" description="Acidic residues" evidence="4">
    <location>
        <begin position="319"/>
        <end position="334"/>
    </location>
</feature>
<evidence type="ECO:0000256" key="2">
    <source>
        <dbReference type="ARBA" id="ARBA00022771"/>
    </source>
</evidence>
<dbReference type="InterPro" id="IPR001870">
    <property type="entry name" value="B30.2/SPRY"/>
</dbReference>
<evidence type="ECO:0000256" key="3">
    <source>
        <dbReference type="ARBA" id="ARBA00022833"/>
    </source>
</evidence>
<feature type="compositionally biased region" description="Basic and acidic residues" evidence="4">
    <location>
        <begin position="238"/>
        <end position="258"/>
    </location>
</feature>
<dbReference type="InterPro" id="IPR051051">
    <property type="entry name" value="E3_ubiq-ligase_TRIM/RNF"/>
</dbReference>
<keyword evidence="2" id="KW-0863">Zinc-finger</keyword>
<feature type="compositionally biased region" description="Polar residues" evidence="4">
    <location>
        <begin position="270"/>
        <end position="293"/>
    </location>
</feature>
<dbReference type="GO" id="GO:0008270">
    <property type="term" value="F:zinc ion binding"/>
    <property type="evidence" value="ECO:0007669"/>
    <property type="project" value="UniProtKB-KW"/>
</dbReference>
<dbReference type="InterPro" id="IPR013320">
    <property type="entry name" value="ConA-like_dom_sf"/>
</dbReference>
<feature type="compositionally biased region" description="Polar residues" evidence="4">
    <location>
        <begin position="171"/>
        <end position="184"/>
    </location>
</feature>
<dbReference type="EMBL" id="JBCEZU010000434">
    <property type="protein sequence ID" value="KAK9519896.1"/>
    <property type="molecule type" value="Genomic_DNA"/>
</dbReference>
<reference evidence="6 7" key="1">
    <citation type="journal article" date="2024" name="Genome Biol. Evol.">
        <title>Chromosome-level genome assembly of the viviparous eelpout Zoarces viviparus.</title>
        <authorList>
            <person name="Fuhrmann N."/>
            <person name="Brasseur M.V."/>
            <person name="Bakowski C.E."/>
            <person name="Podsiadlowski L."/>
            <person name="Prost S."/>
            <person name="Krehenwinkel H."/>
            <person name="Mayer C."/>
        </authorList>
    </citation>
    <scope>NUCLEOTIDE SEQUENCE [LARGE SCALE GENOMIC DNA]</scope>
    <source>
        <strain evidence="6">NO-MEL_2022_Ind0_liver</strain>
    </source>
</reference>
<feature type="domain" description="B30.2/SPRY" evidence="5">
    <location>
        <begin position="367"/>
        <end position="563"/>
    </location>
</feature>
<dbReference type="SMART" id="SM00589">
    <property type="entry name" value="PRY"/>
    <property type="match status" value="1"/>
</dbReference>
<evidence type="ECO:0000313" key="7">
    <source>
        <dbReference type="Proteomes" id="UP001488805"/>
    </source>
</evidence>
<evidence type="ECO:0000259" key="5">
    <source>
        <dbReference type="PROSITE" id="PS50188"/>
    </source>
</evidence>
<dbReference type="Proteomes" id="UP001488805">
    <property type="component" value="Unassembled WGS sequence"/>
</dbReference>
<proteinExistence type="predicted"/>
<evidence type="ECO:0000256" key="1">
    <source>
        <dbReference type="ARBA" id="ARBA00022723"/>
    </source>
</evidence>
<feature type="compositionally biased region" description="Polar residues" evidence="4">
    <location>
        <begin position="208"/>
        <end position="221"/>
    </location>
</feature>
<accession>A0AAW1EBD0</accession>
<keyword evidence="1" id="KW-0479">Metal-binding</keyword>
<keyword evidence="7" id="KW-1185">Reference proteome</keyword>
<sequence length="568" mass="64841">METEAAGLSELSNNTNKQSCLVEEPSQENDQKLPEIHIQEDEATNDCDPEDQTDRNMRTTDLLKASQRVTSYIKEDFSQLKEEVFKVFKERDTSPSRQADNKPATSTLNLLKEDLSQLKEDVTSIFSSSKQTKSVDPKTSQSAEKTINRLSFLDDLSNVFRIVLSKERDNSANTAKPDSSNTFKMNAKRTDEPFIQTLFRRDQKISQKAENIQEVENTSSETSDEQMDAGFKGNLSEQNKETVDTQKIHDNMKDRMKEEEDSEVDITVSGEKTTSHSETQQTHGTIPTSQAAEQRSESEDGSDNSEVSAEDERINNKQEEEEEQKEEEEKEKEEEEKQQQMKDSQTLLWEPLSAGINLFSLRNPNNDNMRAQPGRDSWSVKNFACYLTLDPNTANSELHLTDCNRRATRTWSDHQPSEHPDRFKHCPQVLCREGLLDSVYWEVEWSGGADIGVTYNSISRNGDTASCLLGHGERTWSLECSEGSYTPCHHNKRFRSSSPRPFTHRVGVYLNWSAGSLSFYCISQNTMVHLHTFNSTFTEPLYPGFWVWALDGSVSLTQVQLDWERLLQ</sequence>
<keyword evidence="3" id="KW-0862">Zinc</keyword>
<evidence type="ECO:0000256" key="4">
    <source>
        <dbReference type="SAM" id="MobiDB-lite"/>
    </source>
</evidence>
<dbReference type="GO" id="GO:0005737">
    <property type="term" value="C:cytoplasm"/>
    <property type="evidence" value="ECO:0007669"/>
    <property type="project" value="UniProtKB-ARBA"/>
</dbReference>
<dbReference type="Gene3D" id="2.60.120.920">
    <property type="match status" value="1"/>
</dbReference>
<feature type="region of interest" description="Disordered" evidence="4">
    <location>
        <begin position="169"/>
        <end position="189"/>
    </location>
</feature>
<evidence type="ECO:0000313" key="6">
    <source>
        <dbReference type="EMBL" id="KAK9519896.1"/>
    </source>
</evidence>
<organism evidence="6 7">
    <name type="scientific">Zoarces viviparus</name>
    <name type="common">Viviparous eelpout</name>
    <name type="synonym">Blennius viviparus</name>
    <dbReference type="NCBI Taxonomy" id="48416"/>
    <lineage>
        <taxon>Eukaryota</taxon>
        <taxon>Metazoa</taxon>
        <taxon>Chordata</taxon>
        <taxon>Craniata</taxon>
        <taxon>Vertebrata</taxon>
        <taxon>Euteleostomi</taxon>
        <taxon>Actinopterygii</taxon>
        <taxon>Neopterygii</taxon>
        <taxon>Teleostei</taxon>
        <taxon>Neoteleostei</taxon>
        <taxon>Acanthomorphata</taxon>
        <taxon>Eupercaria</taxon>
        <taxon>Perciformes</taxon>
        <taxon>Cottioidei</taxon>
        <taxon>Zoarcales</taxon>
        <taxon>Zoarcidae</taxon>
        <taxon>Zoarcinae</taxon>
        <taxon>Zoarces</taxon>
    </lineage>
</organism>
<gene>
    <name evidence="6" type="ORF">VZT92_022597</name>
</gene>
<dbReference type="PROSITE" id="PS50188">
    <property type="entry name" value="B302_SPRY"/>
    <property type="match status" value="1"/>
</dbReference>
<dbReference type="InterPro" id="IPR006574">
    <property type="entry name" value="PRY"/>
</dbReference>
<dbReference type="SUPFAM" id="SSF49899">
    <property type="entry name" value="Concanavalin A-like lectins/glucanases"/>
    <property type="match status" value="1"/>
</dbReference>
<feature type="compositionally biased region" description="Polar residues" evidence="4">
    <location>
        <begin position="10"/>
        <end position="19"/>
    </location>
</feature>
<dbReference type="CDD" id="cd16040">
    <property type="entry name" value="SPRY_PRY_SNTX"/>
    <property type="match status" value="1"/>
</dbReference>
<feature type="region of interest" description="Disordered" evidence="4">
    <location>
        <begin position="205"/>
        <end position="343"/>
    </location>
</feature>
<dbReference type="PRINTS" id="PR01407">
    <property type="entry name" value="BUTYPHLNCDUF"/>
</dbReference>
<feature type="compositionally biased region" description="Basic and acidic residues" evidence="4">
    <location>
        <begin position="29"/>
        <end position="40"/>
    </location>
</feature>
<dbReference type="Pfam" id="PF00622">
    <property type="entry name" value="SPRY"/>
    <property type="match status" value="1"/>
</dbReference>
<dbReference type="InterPro" id="IPR003877">
    <property type="entry name" value="SPRY_dom"/>
</dbReference>
<dbReference type="InterPro" id="IPR043136">
    <property type="entry name" value="B30.2/SPRY_sf"/>
</dbReference>
<dbReference type="PANTHER" id="PTHR25465">
    <property type="entry name" value="B-BOX DOMAIN CONTAINING"/>
    <property type="match status" value="1"/>
</dbReference>
<dbReference type="AlphaFoldDB" id="A0AAW1EBD0"/>
<dbReference type="PANTHER" id="PTHR25465:SF30">
    <property type="entry name" value="FINTRIM FAMILY, MEMBER 82"/>
    <property type="match status" value="1"/>
</dbReference>
<dbReference type="SMART" id="SM00449">
    <property type="entry name" value="SPRY"/>
    <property type="match status" value="1"/>
</dbReference>
<dbReference type="InterPro" id="IPR003879">
    <property type="entry name" value="Butyrophylin_SPRY"/>
</dbReference>
<comment type="caution">
    <text evidence="6">The sequence shown here is derived from an EMBL/GenBank/DDBJ whole genome shotgun (WGS) entry which is preliminary data.</text>
</comment>
<feature type="region of interest" description="Disordered" evidence="4">
    <location>
        <begin position="1"/>
        <end position="62"/>
    </location>
</feature>
<protein>
    <recommendedName>
        <fullName evidence="5">B30.2/SPRY domain-containing protein</fullName>
    </recommendedName>
</protein>
<dbReference type="Pfam" id="PF13765">
    <property type="entry name" value="PRY"/>
    <property type="match status" value="1"/>
</dbReference>
<feature type="compositionally biased region" description="Acidic residues" evidence="4">
    <location>
        <begin position="41"/>
        <end position="51"/>
    </location>
</feature>
<name>A0AAW1EBD0_ZOAVI</name>